<dbReference type="AlphaFoldDB" id="A0A6A6BJW9"/>
<dbReference type="RefSeq" id="XP_033398829.1">
    <property type="nucleotide sequence ID" value="XM_033535734.1"/>
</dbReference>
<organism evidence="1 2">
    <name type="scientific">Aplosporella prunicola CBS 121167</name>
    <dbReference type="NCBI Taxonomy" id="1176127"/>
    <lineage>
        <taxon>Eukaryota</taxon>
        <taxon>Fungi</taxon>
        <taxon>Dikarya</taxon>
        <taxon>Ascomycota</taxon>
        <taxon>Pezizomycotina</taxon>
        <taxon>Dothideomycetes</taxon>
        <taxon>Dothideomycetes incertae sedis</taxon>
        <taxon>Botryosphaeriales</taxon>
        <taxon>Aplosporellaceae</taxon>
        <taxon>Aplosporella</taxon>
    </lineage>
</organism>
<proteinExistence type="predicted"/>
<sequence>MYAGLYTGEGWRGRQLEREIQGCLSSHLRRPRLPSESLSRALNKVVYGADHRTTTRQPELQRQGHKRQNFLADSAEIWTAMVIVICCCLWGDGALPCLPWCLPWCLEVHPCSHHFTHVQMHGSTAPARSDLTTENLSFLHYSLETSLTILLTSNSDFETSHI</sequence>
<evidence type="ECO:0000313" key="1">
    <source>
        <dbReference type="EMBL" id="KAF2143117.1"/>
    </source>
</evidence>
<protein>
    <submittedName>
        <fullName evidence="1">Uncharacterized protein</fullName>
    </submittedName>
</protein>
<dbReference type="GeneID" id="54293230"/>
<dbReference type="Proteomes" id="UP000799438">
    <property type="component" value="Unassembled WGS sequence"/>
</dbReference>
<keyword evidence="2" id="KW-1185">Reference proteome</keyword>
<accession>A0A6A6BJW9</accession>
<name>A0A6A6BJW9_9PEZI</name>
<reference evidence="1" key="1">
    <citation type="journal article" date="2020" name="Stud. Mycol.">
        <title>101 Dothideomycetes genomes: a test case for predicting lifestyles and emergence of pathogens.</title>
        <authorList>
            <person name="Haridas S."/>
            <person name="Albert R."/>
            <person name="Binder M."/>
            <person name="Bloem J."/>
            <person name="Labutti K."/>
            <person name="Salamov A."/>
            <person name="Andreopoulos B."/>
            <person name="Baker S."/>
            <person name="Barry K."/>
            <person name="Bills G."/>
            <person name="Bluhm B."/>
            <person name="Cannon C."/>
            <person name="Castanera R."/>
            <person name="Culley D."/>
            <person name="Daum C."/>
            <person name="Ezra D."/>
            <person name="Gonzalez J."/>
            <person name="Henrissat B."/>
            <person name="Kuo A."/>
            <person name="Liang C."/>
            <person name="Lipzen A."/>
            <person name="Lutzoni F."/>
            <person name="Magnuson J."/>
            <person name="Mondo S."/>
            <person name="Nolan M."/>
            <person name="Ohm R."/>
            <person name="Pangilinan J."/>
            <person name="Park H.-J."/>
            <person name="Ramirez L."/>
            <person name="Alfaro M."/>
            <person name="Sun H."/>
            <person name="Tritt A."/>
            <person name="Yoshinaga Y."/>
            <person name="Zwiers L.-H."/>
            <person name="Turgeon B."/>
            <person name="Goodwin S."/>
            <person name="Spatafora J."/>
            <person name="Crous P."/>
            <person name="Grigoriev I."/>
        </authorList>
    </citation>
    <scope>NUCLEOTIDE SEQUENCE</scope>
    <source>
        <strain evidence="1">CBS 121167</strain>
    </source>
</reference>
<evidence type="ECO:0000313" key="2">
    <source>
        <dbReference type="Proteomes" id="UP000799438"/>
    </source>
</evidence>
<dbReference type="EMBL" id="ML995482">
    <property type="protein sequence ID" value="KAF2143117.1"/>
    <property type="molecule type" value="Genomic_DNA"/>
</dbReference>
<gene>
    <name evidence="1" type="ORF">K452DRAFT_166887</name>
</gene>